<comment type="caution">
    <text evidence="1">The sequence shown here is derived from an EMBL/GenBank/DDBJ whole genome shotgun (WGS) entry which is preliminary data.</text>
</comment>
<reference evidence="1 2" key="1">
    <citation type="journal article" date="2018" name="Sci. Rep.">
        <title>Comparative analysis of the Pocillopora damicornis genome highlights role of immune system in coral evolution.</title>
        <authorList>
            <person name="Cunning R."/>
            <person name="Bay R.A."/>
            <person name="Gillette P."/>
            <person name="Baker A.C."/>
            <person name="Traylor-Knowles N."/>
        </authorList>
    </citation>
    <scope>NUCLEOTIDE SEQUENCE [LARGE SCALE GENOMIC DNA]</scope>
    <source>
        <strain evidence="1">RSMAS</strain>
        <tissue evidence="1">Whole animal</tissue>
    </source>
</reference>
<sequence>MGWEIIPTKRSVHESQRSKSFDGGWRVDSLQRATRMMKFPGKAVMDKIAFTKSPSKINQKLKANTVLVVQEIITRNLTPFKVTTCLYLNLSNKARSLSILMAVNTVIDSPHNIALEMLAKRSVSRHNINDIYRLRNKSNQEVRARKTTK</sequence>
<accession>A0A3M6UXB8</accession>
<dbReference type="Proteomes" id="UP000275408">
    <property type="component" value="Unassembled WGS sequence"/>
</dbReference>
<dbReference type="EMBL" id="RCHS01000537">
    <property type="protein sequence ID" value="RMX58174.1"/>
    <property type="molecule type" value="Genomic_DNA"/>
</dbReference>
<dbReference type="AlphaFoldDB" id="A0A3M6UXB8"/>
<evidence type="ECO:0000313" key="1">
    <source>
        <dbReference type="EMBL" id="RMX58174.1"/>
    </source>
</evidence>
<gene>
    <name evidence="1" type="ORF">pdam_00000184</name>
</gene>
<evidence type="ECO:0000313" key="2">
    <source>
        <dbReference type="Proteomes" id="UP000275408"/>
    </source>
</evidence>
<organism evidence="1 2">
    <name type="scientific">Pocillopora damicornis</name>
    <name type="common">Cauliflower coral</name>
    <name type="synonym">Millepora damicornis</name>
    <dbReference type="NCBI Taxonomy" id="46731"/>
    <lineage>
        <taxon>Eukaryota</taxon>
        <taxon>Metazoa</taxon>
        <taxon>Cnidaria</taxon>
        <taxon>Anthozoa</taxon>
        <taxon>Hexacorallia</taxon>
        <taxon>Scleractinia</taxon>
        <taxon>Astrocoeniina</taxon>
        <taxon>Pocilloporidae</taxon>
        <taxon>Pocillopora</taxon>
    </lineage>
</organism>
<name>A0A3M6UXB8_POCDA</name>
<keyword evidence="2" id="KW-1185">Reference proteome</keyword>
<proteinExistence type="predicted"/>
<protein>
    <submittedName>
        <fullName evidence="1">Uncharacterized protein</fullName>
    </submittedName>
</protein>